<reference evidence="4" key="1">
    <citation type="submission" date="2022-02" db="EMBL/GenBank/DDBJ databases">
        <authorList>
            <person name="Henning P.M."/>
            <person name="McCubbin A.G."/>
            <person name="Shore J.S."/>
        </authorList>
    </citation>
    <scope>NUCLEOTIDE SEQUENCE</scope>
    <source>
        <strain evidence="4">F60SS</strain>
        <tissue evidence="4">Leaves</tissue>
    </source>
</reference>
<organism evidence="4 5">
    <name type="scientific">Turnera subulata</name>
    <dbReference type="NCBI Taxonomy" id="218843"/>
    <lineage>
        <taxon>Eukaryota</taxon>
        <taxon>Viridiplantae</taxon>
        <taxon>Streptophyta</taxon>
        <taxon>Embryophyta</taxon>
        <taxon>Tracheophyta</taxon>
        <taxon>Spermatophyta</taxon>
        <taxon>Magnoliopsida</taxon>
        <taxon>eudicotyledons</taxon>
        <taxon>Gunneridae</taxon>
        <taxon>Pentapetalae</taxon>
        <taxon>rosids</taxon>
        <taxon>fabids</taxon>
        <taxon>Malpighiales</taxon>
        <taxon>Passifloraceae</taxon>
        <taxon>Turnera</taxon>
    </lineage>
</organism>
<evidence type="ECO:0000259" key="2">
    <source>
        <dbReference type="Pfam" id="PF00501"/>
    </source>
</evidence>
<name>A0A9Q0JH87_9ROSI</name>
<dbReference type="PANTHER" id="PTHR44378:SF1">
    <property type="entry name" value="ACYL-ACTIVATING ENZYME 18, PEROXISOMAL-RELATED"/>
    <property type="match status" value="1"/>
</dbReference>
<dbReference type="AlphaFoldDB" id="A0A9Q0JH87"/>
<dbReference type="Pfam" id="PF13193">
    <property type="entry name" value="AMP-binding_C"/>
    <property type="match status" value="1"/>
</dbReference>
<dbReference type="Gene3D" id="3.40.50.12780">
    <property type="entry name" value="N-terminal domain of ligase-like"/>
    <property type="match status" value="2"/>
</dbReference>
<keyword evidence="5" id="KW-1185">Reference proteome</keyword>
<dbReference type="PANTHER" id="PTHR44378">
    <property type="entry name" value="ACYL-ACTIVATING ENZYME 17, PEROXISOMAL-RELATED"/>
    <property type="match status" value="1"/>
</dbReference>
<dbReference type="InterPro" id="IPR000873">
    <property type="entry name" value="AMP-dep_synth/lig_dom"/>
</dbReference>
<proteinExistence type="predicted"/>
<gene>
    <name evidence="4" type="ORF">Tsubulata_039483</name>
</gene>
<dbReference type="SUPFAM" id="SSF56801">
    <property type="entry name" value="Acetyl-CoA synthetase-like"/>
    <property type="match status" value="1"/>
</dbReference>
<keyword evidence="1" id="KW-0812">Transmembrane</keyword>
<accession>A0A9Q0JH87</accession>
<reference evidence="4" key="2">
    <citation type="journal article" date="2023" name="Plants (Basel)">
        <title>Annotation of the Turnera subulata (Passifloraceae) Draft Genome Reveals the S-Locus Evolved after the Divergence of Turneroideae from Passifloroideae in a Stepwise Manner.</title>
        <authorList>
            <person name="Henning P.M."/>
            <person name="Roalson E.H."/>
            <person name="Mir W."/>
            <person name="McCubbin A.G."/>
            <person name="Shore J.S."/>
        </authorList>
    </citation>
    <scope>NUCLEOTIDE SEQUENCE</scope>
    <source>
        <strain evidence="4">F60SS</strain>
    </source>
</reference>
<feature type="transmembrane region" description="Helical" evidence="1">
    <location>
        <begin position="254"/>
        <end position="274"/>
    </location>
</feature>
<keyword evidence="1" id="KW-0472">Membrane</keyword>
<feature type="domain" description="AMP-binding enzyme C-terminal" evidence="3">
    <location>
        <begin position="523"/>
        <end position="592"/>
    </location>
</feature>
<dbReference type="Gene3D" id="3.30.300.30">
    <property type="match status" value="1"/>
</dbReference>
<evidence type="ECO:0000313" key="5">
    <source>
        <dbReference type="Proteomes" id="UP001141552"/>
    </source>
</evidence>
<dbReference type="Pfam" id="PF00501">
    <property type="entry name" value="AMP-binding"/>
    <property type="match status" value="1"/>
</dbReference>
<comment type="caution">
    <text evidence="4">The sequence shown here is derived from an EMBL/GenBank/DDBJ whole genome shotgun (WGS) entry which is preliminary data.</text>
</comment>
<evidence type="ECO:0000256" key="1">
    <source>
        <dbReference type="SAM" id="Phobius"/>
    </source>
</evidence>
<keyword evidence="1" id="KW-1133">Transmembrane helix</keyword>
<feature type="domain" description="AMP-dependent synthetase/ligase" evidence="2">
    <location>
        <begin position="199"/>
        <end position="302"/>
    </location>
</feature>
<evidence type="ECO:0000259" key="3">
    <source>
        <dbReference type="Pfam" id="PF13193"/>
    </source>
</evidence>
<dbReference type="OrthoDB" id="10253115at2759"/>
<dbReference type="InterPro" id="IPR045851">
    <property type="entry name" value="AMP-bd_C_sf"/>
</dbReference>
<dbReference type="InterPro" id="IPR042099">
    <property type="entry name" value="ANL_N_sf"/>
</dbReference>
<dbReference type="InterPro" id="IPR025110">
    <property type="entry name" value="AMP-bd_C"/>
</dbReference>
<evidence type="ECO:0008006" key="6">
    <source>
        <dbReference type="Google" id="ProtNLM"/>
    </source>
</evidence>
<dbReference type="Proteomes" id="UP001141552">
    <property type="component" value="Unassembled WGS sequence"/>
</dbReference>
<dbReference type="EMBL" id="JAKUCV010002722">
    <property type="protein sequence ID" value="KAJ4841604.1"/>
    <property type="molecule type" value="Genomic_DNA"/>
</dbReference>
<sequence length="612" mass="67787">MEKKKYITISEVEVEDIVRAGITIVEEAKELHKIIKAAVGEEEAKETSDPRSLWQNLVAKRALKPWHPHKLHQLLYYSVYAHWDASINGPPLYWFPSLHESKATNLGRVMEIYGPKLLGASYKDPISSFGLFQKFTVEHPEIYWSIVLEELSVVFREQPRCILDTTDESKLGGSWLPGAALNVAECCLLPSCHPRKCDDNLAVVWREEGDDSRVNCMTLKQLREKVMLVANALDASFSRGDAIAIDMPMTVNAVIIYLAIVLAGCVVVSIADSFPAKEIATRLRVSNAKGIFTQDFIIRGGKKFPLYSRVVEASSVKAIVLPAAGNELGIILREQDQPWKDFLCSVNHLPSGATLALYHGSPLGRGFGKFVQDAGVTLLGTVPSMVKAWKSTDCMADLDWGKIKYFYSAGEASDVDDDLWLSSRASYKPVIELCGATETSGSFIQGNMLQPQAFGACSSSLATGVVILHENGLPYPDDDRPCVGEMGLFPLYMGASERLLNADHYETSSLEIERVCNHADESILESVAVSVAPQDGGPQLLVIFVVLKQGFSSKPEELKKKFSMAIQRNLNPLFKVNFVKIVPEIPRTSTNKLLRRVLRDQMKIELTIHSKI</sequence>
<protein>
    <recommendedName>
        <fullName evidence="6">AMP-dependent synthetase/ligase domain-containing protein</fullName>
    </recommendedName>
</protein>
<evidence type="ECO:0000313" key="4">
    <source>
        <dbReference type="EMBL" id="KAJ4841604.1"/>
    </source>
</evidence>